<dbReference type="Gene3D" id="2.70.70.10">
    <property type="entry name" value="Glucose Permease (Domain IIA)"/>
    <property type="match status" value="1"/>
</dbReference>
<dbReference type="STRING" id="478801.Ksed_11180"/>
<dbReference type="InterPro" id="IPR011055">
    <property type="entry name" value="Dup_hybrid_motif"/>
</dbReference>
<name>C7NGY8_KYTSD</name>
<reference evidence="2 3" key="1">
    <citation type="journal article" date="2009" name="Stand. Genomic Sci.">
        <title>Complete genome sequence of Kytococcus sedentarius type strain (541).</title>
        <authorList>
            <person name="Sims D."/>
            <person name="Brettin T."/>
            <person name="Detter J.C."/>
            <person name="Han C."/>
            <person name="Lapidus A."/>
            <person name="Copeland A."/>
            <person name="Glavina Del Rio T."/>
            <person name="Nolan M."/>
            <person name="Chen F."/>
            <person name="Lucas S."/>
            <person name="Tice H."/>
            <person name="Cheng J.F."/>
            <person name="Bruce D."/>
            <person name="Goodwin L."/>
            <person name="Pitluck S."/>
            <person name="Ovchinnikova G."/>
            <person name="Pati A."/>
            <person name="Ivanova N."/>
            <person name="Mavrommatis K."/>
            <person name="Chen A."/>
            <person name="Palaniappan K."/>
            <person name="D'haeseleer P."/>
            <person name="Chain P."/>
            <person name="Bristow J."/>
            <person name="Eisen J.A."/>
            <person name="Markowitz V."/>
            <person name="Hugenholtz P."/>
            <person name="Schneider S."/>
            <person name="Goker M."/>
            <person name="Pukall R."/>
            <person name="Kyrpides N.C."/>
            <person name="Klenk H.P."/>
        </authorList>
    </citation>
    <scope>NUCLEOTIDE SEQUENCE [LARGE SCALE GENOMIC DNA]</scope>
    <source>
        <strain evidence="3">ATCC 14392 / DSM 20547 / JCM 11482 / CCUG 33030 / NBRC 15357 / NCTC 11040 / CCM 314 / 541</strain>
    </source>
</reference>
<protein>
    <submittedName>
        <fullName evidence="2">Metalloendopeptidase-like membrane protein</fullName>
    </submittedName>
</protein>
<feature type="compositionally biased region" description="Low complexity" evidence="1">
    <location>
        <begin position="103"/>
        <end position="119"/>
    </location>
</feature>
<dbReference type="KEGG" id="kse:Ksed_11180"/>
<dbReference type="AlphaFoldDB" id="C7NGY8"/>
<proteinExistence type="predicted"/>
<feature type="region of interest" description="Disordered" evidence="1">
    <location>
        <begin position="103"/>
        <end position="128"/>
    </location>
</feature>
<accession>C7NGY8</accession>
<evidence type="ECO:0000256" key="1">
    <source>
        <dbReference type="SAM" id="MobiDB-lite"/>
    </source>
</evidence>
<sequence>MGHGRVMAPLEHPLLTRSRALRRLGAAMTAAILLVTGTPDPVPASDPTPATEPRVSGTDPHVDAGASTQLPPPAWLPWQHRVQLDVVTRHAAHTWGLAAAVGQAPGSPAAPGTADGAAPRGSMPSSSTAALNPLDYKWPMWPVKLRRAFNPPKKAWGRGHRGVDLEGVPGQPVFAAGPGFISWSGTINSVGSLSVTHTPRLRTTYLPLTGRLPMGTPVIAGTPVGLLAPGHCLPACLHWGAKVSARKYVDPTLLPDFAPELKPRDERRRRR</sequence>
<dbReference type="Proteomes" id="UP000006666">
    <property type="component" value="Chromosome"/>
</dbReference>
<dbReference type="SUPFAM" id="SSF51261">
    <property type="entry name" value="Duplicated hybrid motif"/>
    <property type="match status" value="1"/>
</dbReference>
<evidence type="ECO:0000313" key="2">
    <source>
        <dbReference type="EMBL" id="ACV06158.1"/>
    </source>
</evidence>
<dbReference type="CDD" id="cd12797">
    <property type="entry name" value="M23_peptidase"/>
    <property type="match status" value="1"/>
</dbReference>
<gene>
    <name evidence="2" type="ordered locus">Ksed_11180</name>
</gene>
<feature type="region of interest" description="Disordered" evidence="1">
    <location>
        <begin position="37"/>
        <end position="74"/>
    </location>
</feature>
<evidence type="ECO:0000313" key="3">
    <source>
        <dbReference type="Proteomes" id="UP000006666"/>
    </source>
</evidence>
<keyword evidence="3" id="KW-1185">Reference proteome</keyword>
<dbReference type="EMBL" id="CP001686">
    <property type="protein sequence ID" value="ACV06158.1"/>
    <property type="molecule type" value="Genomic_DNA"/>
</dbReference>
<organism evidence="2 3">
    <name type="scientific">Kytococcus sedentarius (strain ATCC 14392 / DSM 20547 / JCM 11482 / CCUG 33030 / NBRC 15357 / NCTC 11040 / CCM 314 / 541)</name>
    <name type="common">Micrococcus sedentarius</name>
    <dbReference type="NCBI Taxonomy" id="478801"/>
    <lineage>
        <taxon>Bacteria</taxon>
        <taxon>Bacillati</taxon>
        <taxon>Actinomycetota</taxon>
        <taxon>Actinomycetes</taxon>
        <taxon>Micrococcales</taxon>
        <taxon>Kytococcaceae</taxon>
        <taxon>Kytococcus</taxon>
    </lineage>
</organism>
<dbReference type="eggNOG" id="COG0739">
    <property type="taxonomic scope" value="Bacteria"/>
</dbReference>
<dbReference type="HOGENOM" id="CLU_1025952_0_0_11"/>